<dbReference type="GO" id="GO:0005524">
    <property type="term" value="F:ATP binding"/>
    <property type="evidence" value="ECO:0007669"/>
    <property type="project" value="InterPro"/>
</dbReference>
<keyword evidence="5" id="KW-0378">Hydrolase</keyword>
<keyword evidence="9" id="KW-0234">DNA repair</keyword>
<dbReference type="FunFam" id="3.40.50.10810:FF:000042">
    <property type="entry name" value="SNF2 family helicase-like protein"/>
    <property type="match status" value="1"/>
</dbReference>
<dbReference type="PROSITE" id="PS51192">
    <property type="entry name" value="HELICASE_ATP_BIND_1"/>
    <property type="match status" value="1"/>
</dbReference>
<protein>
    <submittedName>
        <fullName evidence="14">DNA repair and recombination protein RAD26, putative</fullName>
        <ecNumber evidence="14">2.7.11.1</ecNumber>
    </submittedName>
</protein>
<evidence type="ECO:0000256" key="4">
    <source>
        <dbReference type="ARBA" id="ARBA00022763"/>
    </source>
</evidence>
<feature type="domain" description="Helicase C-terminal" evidence="13">
    <location>
        <begin position="454"/>
        <end position="613"/>
    </location>
</feature>
<dbReference type="EMBL" id="KB207112">
    <property type="protein sequence ID" value="ELP84513.1"/>
    <property type="molecule type" value="Genomic_DNA"/>
</dbReference>
<keyword evidence="8" id="KW-0238">DNA-binding</keyword>
<dbReference type="InterPro" id="IPR049730">
    <property type="entry name" value="SNF2/RAD54-like_C"/>
</dbReference>
<dbReference type="InterPro" id="IPR058951">
    <property type="entry name" value="WHD_Rad26_CSB-like"/>
</dbReference>
<dbReference type="PROSITE" id="PS51194">
    <property type="entry name" value="HELICASE_CTER"/>
    <property type="match status" value="1"/>
</dbReference>
<reference evidence="14 15" key="1">
    <citation type="submission" date="2012-10" db="EMBL/GenBank/DDBJ databases">
        <authorList>
            <person name="Zafar N."/>
            <person name="Inman J."/>
            <person name="Hall N."/>
            <person name="Lorenzi H."/>
            <person name="Caler E."/>
        </authorList>
    </citation>
    <scope>NUCLEOTIDE SEQUENCE [LARGE SCALE GENOMIC DNA]</scope>
    <source>
        <strain evidence="14 15">IP1</strain>
    </source>
</reference>
<dbReference type="Gene3D" id="3.40.50.10810">
    <property type="entry name" value="Tandem AAA-ATPase domain"/>
    <property type="match status" value="1"/>
</dbReference>
<sequence>MKRKFDDEEFHSEESNDVQEITAPDTKASGISLVDDDDSSREELIKKGKLNPLGQDEDAKGTDAVFVENKEDVREWSDDVFLEYFHERLSQKGSSHLDAENNVKPEGELKTFRSGFLIRQKLYEELYEHQRVGVKWMYELYKQGGGGIVGDEMGLGKTLMVLSFLEGLHSTLYAKCTQSKSDVLTTRGEMRVGNILIICPLTLISHWVSEAHRFVPFFRVIVLHRALSSSGQDNLELLTQASNCIFVTTYDFVRNKLNDLNRVTYLYTILDEGHKIKNPKSGISIAIKSLRSENRLILSGSPIQNNLAELWSLFDFVYPGKLGTLPVFKQQFIDPIKFGSYTSASYFQFTAALKCAKALKDTIAPFLLRRLKKDVLPTLPNKTENVVFVKLSLKQRELYLEYINSFSVTKVINGDTNLLVAIDYLRKVCNHPLLLNKNVEMDHENVMESAKVKVLLSLLDNWRKEKHKALIFCQTKQMLNILQKVLEYNKYIFLRMDGDVAAGKRSSLIDAFNHDDTINCFILTTRVGGLGINLTGADRVVLFDPDWNPTVDSQAKERTLRIGQIKNVSIYKLICSGTIEERIYNRQISKEIISNKILSDQNEVLRKQFKKQIVKELFQLTDTVPKKESKKQVDSDDQSDKDDEKDEKKNKIDLMGKVVEGDEKVIDEILMEKANTLSDEEKRLTDEETAKIAEEAIYKLKLVKRNQIMGRRKSSSAVVSKESVVSSPQVPKQEKGENVEGLTLAERLANFIEKKGGKVSSDDVLKEFSNDISGINETRVFKSLLKNLCRLDKKRHLWVAK</sequence>
<comment type="similarity">
    <text evidence="2">Belongs to the SNF2/RAD54 helicase family.</text>
</comment>
<evidence type="ECO:0000256" key="5">
    <source>
        <dbReference type="ARBA" id="ARBA00022801"/>
    </source>
</evidence>
<evidence type="ECO:0000256" key="8">
    <source>
        <dbReference type="ARBA" id="ARBA00023125"/>
    </source>
</evidence>
<feature type="region of interest" description="Disordered" evidence="11">
    <location>
        <begin position="628"/>
        <end position="649"/>
    </location>
</feature>
<feature type="region of interest" description="Disordered" evidence="11">
    <location>
        <begin position="1"/>
        <end position="40"/>
    </location>
</feature>
<dbReference type="Pfam" id="PF00271">
    <property type="entry name" value="Helicase_C"/>
    <property type="match status" value="1"/>
</dbReference>
<dbReference type="EC" id="2.7.11.1" evidence="14"/>
<feature type="compositionally biased region" description="Acidic residues" evidence="11">
    <location>
        <begin position="7"/>
        <end position="17"/>
    </location>
</feature>
<keyword evidence="3" id="KW-0547">Nucleotide-binding</keyword>
<dbReference type="InterPro" id="IPR027417">
    <property type="entry name" value="P-loop_NTPase"/>
</dbReference>
<dbReference type="OMA" id="VEMDHEN"/>
<dbReference type="CDD" id="cd18793">
    <property type="entry name" value="SF2_C_SNF"/>
    <property type="match status" value="1"/>
</dbReference>
<dbReference type="GO" id="GO:0005634">
    <property type="term" value="C:nucleus"/>
    <property type="evidence" value="ECO:0007669"/>
    <property type="project" value="TreeGrafter"/>
</dbReference>
<evidence type="ECO:0000313" key="15">
    <source>
        <dbReference type="Proteomes" id="UP000014680"/>
    </source>
</evidence>
<name>A0A0A1U0U9_ENTIV</name>
<dbReference type="InterPro" id="IPR000330">
    <property type="entry name" value="SNF2_N"/>
</dbReference>
<evidence type="ECO:0000256" key="7">
    <source>
        <dbReference type="ARBA" id="ARBA00022840"/>
    </source>
</evidence>
<evidence type="ECO:0000256" key="1">
    <source>
        <dbReference type="ARBA" id="ARBA00004123"/>
    </source>
</evidence>
<dbReference type="SMART" id="SM00487">
    <property type="entry name" value="DEXDc"/>
    <property type="match status" value="1"/>
</dbReference>
<dbReference type="Pfam" id="PF25875">
    <property type="entry name" value="WHD_Rad26_CSB"/>
    <property type="match status" value="1"/>
</dbReference>
<keyword evidence="10" id="KW-0539">Nucleus</keyword>
<evidence type="ECO:0000256" key="3">
    <source>
        <dbReference type="ARBA" id="ARBA00022741"/>
    </source>
</evidence>
<dbReference type="Gene3D" id="3.40.50.300">
    <property type="entry name" value="P-loop containing nucleotide triphosphate hydrolases"/>
    <property type="match status" value="1"/>
</dbReference>
<dbReference type="InterPro" id="IPR038718">
    <property type="entry name" value="SNF2-like_sf"/>
</dbReference>
<dbReference type="RefSeq" id="XP_004183859.1">
    <property type="nucleotide sequence ID" value="XM_004183811.1"/>
</dbReference>
<evidence type="ECO:0000313" key="14">
    <source>
        <dbReference type="EMBL" id="ELP84513.1"/>
    </source>
</evidence>
<dbReference type="GO" id="GO:0006283">
    <property type="term" value="P:transcription-coupled nucleotide-excision repair"/>
    <property type="evidence" value="ECO:0007669"/>
    <property type="project" value="TreeGrafter"/>
</dbReference>
<evidence type="ECO:0000256" key="2">
    <source>
        <dbReference type="ARBA" id="ARBA00007025"/>
    </source>
</evidence>
<dbReference type="VEuPathDB" id="AmoebaDB:EIN_169580"/>
<dbReference type="InterPro" id="IPR014001">
    <property type="entry name" value="Helicase_ATP-bd"/>
</dbReference>
<dbReference type="KEGG" id="eiv:EIN_169580"/>
<feature type="domain" description="Helicase ATP-binding" evidence="12">
    <location>
        <begin position="138"/>
        <end position="320"/>
    </location>
</feature>
<keyword evidence="7" id="KW-0067">ATP-binding</keyword>
<accession>A0A0A1U0U9</accession>
<keyword evidence="14" id="KW-0808">Transferase</keyword>
<gene>
    <name evidence="14" type="ORF">EIN_169580</name>
</gene>
<keyword evidence="6" id="KW-0347">Helicase</keyword>
<comment type="subcellular location">
    <subcellularLocation>
        <location evidence="1">Nucleus</location>
    </subcellularLocation>
</comment>
<dbReference type="Proteomes" id="UP000014680">
    <property type="component" value="Unassembled WGS sequence"/>
</dbReference>
<proteinExistence type="inferred from homology"/>
<dbReference type="GO" id="GO:0008094">
    <property type="term" value="F:ATP-dependent activity, acting on DNA"/>
    <property type="evidence" value="ECO:0007669"/>
    <property type="project" value="TreeGrafter"/>
</dbReference>
<evidence type="ECO:0000256" key="9">
    <source>
        <dbReference type="ARBA" id="ARBA00023204"/>
    </source>
</evidence>
<feature type="compositionally biased region" description="Acidic residues" evidence="11">
    <location>
        <begin position="635"/>
        <end position="645"/>
    </location>
</feature>
<dbReference type="OrthoDB" id="413460at2759"/>
<evidence type="ECO:0000256" key="6">
    <source>
        <dbReference type="ARBA" id="ARBA00022806"/>
    </source>
</evidence>
<dbReference type="SUPFAM" id="SSF52540">
    <property type="entry name" value="P-loop containing nucleoside triphosphate hydrolases"/>
    <property type="match status" value="2"/>
</dbReference>
<evidence type="ECO:0000256" key="11">
    <source>
        <dbReference type="SAM" id="MobiDB-lite"/>
    </source>
</evidence>
<dbReference type="SMART" id="SM00490">
    <property type="entry name" value="HELICc"/>
    <property type="match status" value="1"/>
</dbReference>
<evidence type="ECO:0000256" key="10">
    <source>
        <dbReference type="ARBA" id="ARBA00023242"/>
    </source>
</evidence>
<keyword evidence="15" id="KW-1185">Reference proteome</keyword>
<evidence type="ECO:0000259" key="13">
    <source>
        <dbReference type="PROSITE" id="PS51194"/>
    </source>
</evidence>
<dbReference type="GeneID" id="14883527"/>
<dbReference type="InterPro" id="IPR050496">
    <property type="entry name" value="SNF2_RAD54_helicase_repair"/>
</dbReference>
<dbReference type="GO" id="GO:0016787">
    <property type="term" value="F:hydrolase activity"/>
    <property type="evidence" value="ECO:0007669"/>
    <property type="project" value="UniProtKB-KW"/>
</dbReference>
<dbReference type="InterPro" id="IPR001650">
    <property type="entry name" value="Helicase_C-like"/>
</dbReference>
<dbReference type="PANTHER" id="PTHR45629:SF7">
    <property type="entry name" value="DNA EXCISION REPAIR PROTEIN ERCC-6-RELATED"/>
    <property type="match status" value="1"/>
</dbReference>
<dbReference type="GO" id="GO:0004674">
    <property type="term" value="F:protein serine/threonine kinase activity"/>
    <property type="evidence" value="ECO:0007669"/>
    <property type="project" value="UniProtKB-EC"/>
</dbReference>
<evidence type="ECO:0000259" key="12">
    <source>
        <dbReference type="PROSITE" id="PS51192"/>
    </source>
</evidence>
<dbReference type="Pfam" id="PF00176">
    <property type="entry name" value="SNF2-rel_dom"/>
    <property type="match status" value="1"/>
</dbReference>
<dbReference type="AlphaFoldDB" id="A0A0A1U0U9"/>
<dbReference type="PANTHER" id="PTHR45629">
    <property type="entry name" value="SNF2/RAD54 FAMILY MEMBER"/>
    <property type="match status" value="1"/>
</dbReference>
<organism evidence="14 15">
    <name type="scientific">Entamoeba invadens IP1</name>
    <dbReference type="NCBI Taxonomy" id="370355"/>
    <lineage>
        <taxon>Eukaryota</taxon>
        <taxon>Amoebozoa</taxon>
        <taxon>Evosea</taxon>
        <taxon>Archamoebae</taxon>
        <taxon>Mastigamoebida</taxon>
        <taxon>Entamoebidae</taxon>
        <taxon>Entamoeba</taxon>
    </lineage>
</organism>
<keyword evidence="4" id="KW-0227">DNA damage</keyword>